<dbReference type="InterPro" id="IPR036208">
    <property type="entry name" value="VHL_sf"/>
</dbReference>
<proteinExistence type="predicted"/>
<dbReference type="PRINTS" id="PR00069">
    <property type="entry name" value="ALDKETRDTASE"/>
</dbReference>
<dbReference type="InterPro" id="IPR036812">
    <property type="entry name" value="NAD(P)_OxRdtase_dom_sf"/>
</dbReference>
<dbReference type="Gene3D" id="2.60.40.780">
    <property type="entry name" value="von Hippel-Lindau disease tumour suppressor, beta domain"/>
    <property type="match status" value="1"/>
</dbReference>
<comment type="caution">
    <text evidence="2">The sequence shown here is derived from an EMBL/GenBank/DDBJ whole genome shotgun (WGS) entry which is preliminary data.</text>
</comment>
<feature type="domain" description="NADP-dependent oxidoreductase" evidence="1">
    <location>
        <begin position="52"/>
        <end position="302"/>
    </location>
</feature>
<evidence type="ECO:0000313" key="2">
    <source>
        <dbReference type="EMBL" id="CAE8711142.1"/>
    </source>
</evidence>
<dbReference type="Gene3D" id="3.20.20.100">
    <property type="entry name" value="NADP-dependent oxidoreductase domain"/>
    <property type="match status" value="1"/>
</dbReference>
<dbReference type="Proteomes" id="UP000626109">
    <property type="component" value="Unassembled WGS sequence"/>
</dbReference>
<dbReference type="SUPFAM" id="SSF51430">
    <property type="entry name" value="NAD(P)-linked oxidoreductase"/>
    <property type="match status" value="1"/>
</dbReference>
<dbReference type="PANTHER" id="PTHR43827:SF8">
    <property type="entry name" value="ALDO_KETO REDUCTASE FAMILY PROTEIN"/>
    <property type="match status" value="1"/>
</dbReference>
<dbReference type="EMBL" id="CAJNNW010032117">
    <property type="protein sequence ID" value="CAE8711142.1"/>
    <property type="molecule type" value="Genomic_DNA"/>
</dbReference>
<dbReference type="InterPro" id="IPR037140">
    <property type="entry name" value="VHL_beta_dom_sf"/>
</dbReference>
<dbReference type="Pfam" id="PF00248">
    <property type="entry name" value="Aldo_ket_red"/>
    <property type="match status" value="1"/>
</dbReference>
<dbReference type="AlphaFoldDB" id="A0A813KRI8"/>
<dbReference type="PANTHER" id="PTHR43827">
    <property type="entry name" value="2,5-DIKETO-D-GLUCONIC ACID REDUCTASE"/>
    <property type="match status" value="1"/>
</dbReference>
<accession>A0A813KRI8</accession>
<organism evidence="2 3">
    <name type="scientific">Polarella glacialis</name>
    <name type="common">Dinoflagellate</name>
    <dbReference type="NCBI Taxonomy" id="89957"/>
    <lineage>
        <taxon>Eukaryota</taxon>
        <taxon>Sar</taxon>
        <taxon>Alveolata</taxon>
        <taxon>Dinophyceae</taxon>
        <taxon>Suessiales</taxon>
        <taxon>Suessiaceae</taxon>
        <taxon>Polarella</taxon>
    </lineage>
</organism>
<dbReference type="GO" id="GO:0016491">
    <property type="term" value="F:oxidoreductase activity"/>
    <property type="evidence" value="ECO:0007669"/>
    <property type="project" value="InterPro"/>
</dbReference>
<reference evidence="2" key="1">
    <citation type="submission" date="2021-02" db="EMBL/GenBank/DDBJ databases">
        <authorList>
            <person name="Dougan E. K."/>
            <person name="Rhodes N."/>
            <person name="Thang M."/>
            <person name="Chan C."/>
        </authorList>
    </citation>
    <scope>NUCLEOTIDE SEQUENCE</scope>
</reference>
<name>A0A813KRI8_POLGL</name>
<dbReference type="InterPro" id="IPR023210">
    <property type="entry name" value="NADP_OxRdtase_dom"/>
</dbReference>
<sequence length="396" mass="43790">MCVLSVSSQEQQLEVPPLHRNEFPVATLHNGQDVPLVGLGCASGVRESHILSALEAGYRFLDTAQSSSWGYHEAEIGSAVQTSAAAAIADTSEIRVFVQTKIHPEDLGYGATKRAVQVSLERLQTSRLDSVLVHKPRCWEGACSKTPEGTWQDSWRALEELVDEGIIGAIGICDVDDRLLDELLQQRIRPHIIQNWMDPLNQGTDIRTRVQAEGILYQAYSSLGTQWVHHRGHATNPVLTNPTLVSIAEKYGVSVAQVIINWATRHGISVLPASTNPERQISNLNSFQFDLTDEEVRSIDALEGTAPTPSQSKERPKEVSVVFENRGQEPIDSFWINDVEEEVHLGSIEAGDELSMSSFHGHKFVFRNEGGSMTGAHVVHRDSGRNQRHVVHHGEL</sequence>
<dbReference type="CDD" id="cd19071">
    <property type="entry name" value="AKR_AKR1-5-like"/>
    <property type="match status" value="1"/>
</dbReference>
<dbReference type="InterPro" id="IPR020471">
    <property type="entry name" value="AKR"/>
</dbReference>
<protein>
    <recommendedName>
        <fullName evidence="1">NADP-dependent oxidoreductase domain-containing protein</fullName>
    </recommendedName>
</protein>
<gene>
    <name evidence="2" type="ORF">PGLA2088_LOCUS36335</name>
</gene>
<dbReference type="SUPFAM" id="SSF49468">
    <property type="entry name" value="VHL"/>
    <property type="match status" value="1"/>
</dbReference>
<evidence type="ECO:0000259" key="1">
    <source>
        <dbReference type="Pfam" id="PF00248"/>
    </source>
</evidence>
<evidence type="ECO:0000313" key="3">
    <source>
        <dbReference type="Proteomes" id="UP000626109"/>
    </source>
</evidence>